<reference evidence="1" key="1">
    <citation type="submission" date="2019-08" db="EMBL/GenBank/DDBJ databases">
        <authorList>
            <person name="Kucharzyk K."/>
            <person name="Murdoch R.W."/>
            <person name="Higgins S."/>
            <person name="Loffler F."/>
        </authorList>
    </citation>
    <scope>NUCLEOTIDE SEQUENCE</scope>
</reference>
<name>A0A645DWF7_9ZZZZ</name>
<gene>
    <name evidence="1" type="ORF">SDC9_140791</name>
</gene>
<comment type="caution">
    <text evidence="1">The sequence shown here is derived from an EMBL/GenBank/DDBJ whole genome shotgun (WGS) entry which is preliminary data.</text>
</comment>
<dbReference type="AlphaFoldDB" id="A0A645DWF7"/>
<dbReference type="AntiFam" id="ANF00077">
    <property type="entry name" value="Shadow ORF (opposite AtoC)"/>
</dbReference>
<dbReference type="EMBL" id="VSSQ01040414">
    <property type="protein sequence ID" value="MPM93651.1"/>
    <property type="molecule type" value="Genomic_DNA"/>
</dbReference>
<accession>A0A645DWF7</accession>
<proteinExistence type="predicted"/>
<organism evidence="1">
    <name type="scientific">bioreactor metagenome</name>
    <dbReference type="NCBI Taxonomy" id="1076179"/>
    <lineage>
        <taxon>unclassified sequences</taxon>
        <taxon>metagenomes</taxon>
        <taxon>ecological metagenomes</taxon>
    </lineage>
</organism>
<protein>
    <submittedName>
        <fullName evidence="1">Uncharacterized protein</fullName>
    </submittedName>
</protein>
<evidence type="ECO:0000313" key="1">
    <source>
        <dbReference type="EMBL" id="MPM93651.1"/>
    </source>
</evidence>
<sequence length="218" mass="23521">MQGHVPNLVQKDGTAVGQLELSHFSFPVCAGEGSSFIAEQLAFQQIGRYGRAVYLDKASVYAVADLVYGVGEQFLAGAAFSHDQYAGIGHARLPCNPLCLQQLAVASDDIRKGVFGAVLARHLLLIAFQLFLHKFSVKIVELLDISEQHLAHGALDFPVFNDGLPVCQDAPASDLLQLGLLSLAGARHDMEPGVLNHLRDGLSDHSSVVHLKNRRMAC</sequence>